<evidence type="ECO:0000256" key="5">
    <source>
        <dbReference type="ARBA" id="ARBA00022989"/>
    </source>
</evidence>
<dbReference type="Proteomes" id="UP000009222">
    <property type="component" value="Chromosome"/>
</dbReference>
<dbReference type="GO" id="GO:0055085">
    <property type="term" value="P:transmembrane transport"/>
    <property type="evidence" value="ECO:0007669"/>
    <property type="project" value="InterPro"/>
</dbReference>
<keyword evidence="4 7" id="KW-0812">Transmembrane</keyword>
<reference evidence="9 10" key="2">
    <citation type="journal article" date="2011" name="ISME J.">
        <title>RNA-seq reveals cooperative metabolic interactions between two termite-gut spirochete species in co-culture.</title>
        <authorList>
            <person name="Rosenthal A.Z."/>
            <person name="Matson E.G."/>
            <person name="Eldar A."/>
            <person name="Leadbetter J.R."/>
        </authorList>
    </citation>
    <scope>NUCLEOTIDE SEQUENCE [LARGE SCALE GENOMIC DNA]</scope>
    <source>
        <strain evidence="10">ATCC BAA-888 / DSM 13862 / ZAS-9</strain>
    </source>
</reference>
<feature type="transmembrane region" description="Helical" evidence="7">
    <location>
        <begin position="252"/>
        <end position="278"/>
    </location>
</feature>
<dbReference type="CDD" id="cd06261">
    <property type="entry name" value="TM_PBP2"/>
    <property type="match status" value="1"/>
</dbReference>
<dbReference type="SUPFAM" id="SSF161098">
    <property type="entry name" value="MetI-like"/>
    <property type="match status" value="1"/>
</dbReference>
<evidence type="ECO:0000256" key="3">
    <source>
        <dbReference type="ARBA" id="ARBA00022475"/>
    </source>
</evidence>
<dbReference type="EMBL" id="CP001841">
    <property type="protein sequence ID" value="AEF80128.1"/>
    <property type="molecule type" value="Genomic_DNA"/>
</dbReference>
<evidence type="ECO:0000313" key="9">
    <source>
        <dbReference type="EMBL" id="AEF80128.1"/>
    </source>
</evidence>
<evidence type="ECO:0000256" key="6">
    <source>
        <dbReference type="ARBA" id="ARBA00023136"/>
    </source>
</evidence>
<evidence type="ECO:0000313" key="10">
    <source>
        <dbReference type="Proteomes" id="UP000009222"/>
    </source>
</evidence>
<dbReference type="InterPro" id="IPR050366">
    <property type="entry name" value="BP-dependent_transpt_permease"/>
</dbReference>
<dbReference type="InterPro" id="IPR000515">
    <property type="entry name" value="MetI-like"/>
</dbReference>
<reference evidence="10" key="1">
    <citation type="submission" date="2009-12" db="EMBL/GenBank/DDBJ databases">
        <title>Complete sequence of Treponema azotonutricium strain ZAS-9.</title>
        <authorList>
            <person name="Tetu S.G."/>
            <person name="Matson E."/>
            <person name="Ren Q."/>
            <person name="Seshadri R."/>
            <person name="Elbourne L."/>
            <person name="Hassan K.A."/>
            <person name="Durkin A."/>
            <person name="Radune D."/>
            <person name="Mohamoud Y."/>
            <person name="Shay R."/>
            <person name="Jin S."/>
            <person name="Zhang X."/>
            <person name="Lucey K."/>
            <person name="Ballor N.R."/>
            <person name="Ottesen E."/>
            <person name="Rosenthal R."/>
            <person name="Allen A."/>
            <person name="Leadbetter J.R."/>
            <person name="Paulsen I.T."/>
        </authorList>
    </citation>
    <scope>NUCLEOTIDE SEQUENCE [LARGE SCALE GENOMIC DNA]</scope>
    <source>
        <strain evidence="10">ATCC BAA-888 / DSM 13862 / ZAS-9</strain>
    </source>
</reference>
<evidence type="ECO:0000259" key="8">
    <source>
        <dbReference type="PROSITE" id="PS50928"/>
    </source>
</evidence>
<comment type="similarity">
    <text evidence="7">Belongs to the binding-protein-dependent transport system permease family.</text>
</comment>
<keyword evidence="5 7" id="KW-1133">Transmembrane helix</keyword>
<dbReference type="Pfam" id="PF00528">
    <property type="entry name" value="BPD_transp_1"/>
    <property type="match status" value="1"/>
</dbReference>
<dbReference type="InterPro" id="IPR035906">
    <property type="entry name" value="MetI-like_sf"/>
</dbReference>
<name>F5Y7A9_LEAAZ</name>
<evidence type="ECO:0000256" key="2">
    <source>
        <dbReference type="ARBA" id="ARBA00022448"/>
    </source>
</evidence>
<proteinExistence type="inferred from homology"/>
<protein>
    <submittedName>
        <fullName evidence="9">Glutathione transport system permease protein GsiD</fullName>
    </submittedName>
</protein>
<dbReference type="PROSITE" id="PS50928">
    <property type="entry name" value="ABC_TM1"/>
    <property type="match status" value="1"/>
</dbReference>
<accession>F5Y7A9</accession>
<dbReference type="InterPro" id="IPR025966">
    <property type="entry name" value="OppC_N"/>
</dbReference>
<dbReference type="HOGENOM" id="CLU_028518_5_3_12"/>
<feature type="transmembrane region" description="Helical" evidence="7">
    <location>
        <begin position="153"/>
        <end position="172"/>
    </location>
</feature>
<comment type="subcellular location">
    <subcellularLocation>
        <location evidence="1 7">Cell membrane</location>
        <topology evidence="1 7">Multi-pass membrane protein</topology>
    </subcellularLocation>
</comment>
<keyword evidence="2 7" id="KW-0813">Transport</keyword>
<feature type="transmembrane region" description="Helical" evidence="7">
    <location>
        <begin position="92"/>
        <end position="113"/>
    </location>
</feature>
<evidence type="ECO:0000256" key="7">
    <source>
        <dbReference type="RuleBase" id="RU363032"/>
    </source>
</evidence>
<feature type="domain" description="ABC transmembrane type-1" evidence="8">
    <location>
        <begin position="90"/>
        <end position="279"/>
    </location>
</feature>
<keyword evidence="6 7" id="KW-0472">Membrane</keyword>
<dbReference type="STRING" id="545695.TREAZ_3524"/>
<dbReference type="PANTHER" id="PTHR43386:SF25">
    <property type="entry name" value="PEPTIDE ABC TRANSPORTER PERMEASE PROTEIN"/>
    <property type="match status" value="1"/>
</dbReference>
<feature type="transmembrane region" description="Helical" evidence="7">
    <location>
        <begin position="125"/>
        <end position="147"/>
    </location>
</feature>
<dbReference type="AlphaFoldDB" id="F5Y7A9"/>
<feature type="transmembrane region" description="Helical" evidence="7">
    <location>
        <begin position="219"/>
        <end position="240"/>
    </location>
</feature>
<evidence type="ECO:0000256" key="1">
    <source>
        <dbReference type="ARBA" id="ARBA00004651"/>
    </source>
</evidence>
<dbReference type="InParanoid" id="F5Y7A9"/>
<dbReference type="KEGG" id="taz:TREAZ_3524"/>
<keyword evidence="10" id="KW-1185">Reference proteome</keyword>
<organism evidence="9 10">
    <name type="scientific">Leadbettera azotonutricia (strain ATCC BAA-888 / DSM 13862 / ZAS-9)</name>
    <name type="common">Treponema azotonutricium</name>
    <dbReference type="NCBI Taxonomy" id="545695"/>
    <lineage>
        <taxon>Bacteria</taxon>
        <taxon>Pseudomonadati</taxon>
        <taxon>Spirochaetota</taxon>
        <taxon>Spirochaetia</taxon>
        <taxon>Spirochaetales</taxon>
        <taxon>Breznakiellaceae</taxon>
        <taxon>Leadbettera</taxon>
    </lineage>
</organism>
<dbReference type="RefSeq" id="WP_015712052.1">
    <property type="nucleotide sequence ID" value="NC_015577.1"/>
</dbReference>
<dbReference type="Pfam" id="PF12911">
    <property type="entry name" value="OppC_N"/>
    <property type="match status" value="1"/>
</dbReference>
<dbReference type="Gene3D" id="1.10.3720.10">
    <property type="entry name" value="MetI-like"/>
    <property type="match status" value="1"/>
</dbReference>
<sequence length="312" mass="33278">MAGHKLLFSLKGNKQKRRRANSLSVFSFPMMLSGLILIVIIAGCALAPLLAPYGETEQNLSASLSPPSAEHILGADKMGRDLFSRLLFGGRVTLISAVSVVLVSVIIGVPLGLFSGYLGGTFDAVIGRFCDVLLSFPSLLLAFLFAAALGRGMTNAVIALGIIYVPMLTRLVRSLTLVEKNKTYVEAAVSIGFSKPYIIFRHILPNCMDTVLVQLTLDLAYAILDLAALSFIGLGVRPPIADWGAMLEEGRAFLLMNSLLALAPGAAIVITVVSLNIFCDSLTQYLDPSGRVLPSFEKAEKHAQRIKVGAGA</sequence>
<dbReference type="eggNOG" id="COG1173">
    <property type="taxonomic scope" value="Bacteria"/>
</dbReference>
<dbReference type="OrthoDB" id="9766870at2"/>
<evidence type="ECO:0000256" key="4">
    <source>
        <dbReference type="ARBA" id="ARBA00022692"/>
    </source>
</evidence>
<keyword evidence="3" id="KW-1003">Cell membrane</keyword>
<dbReference type="GO" id="GO:0005886">
    <property type="term" value="C:plasma membrane"/>
    <property type="evidence" value="ECO:0007669"/>
    <property type="project" value="UniProtKB-SubCell"/>
</dbReference>
<gene>
    <name evidence="9" type="ordered locus">TREAZ_3524</name>
</gene>
<dbReference type="PANTHER" id="PTHR43386">
    <property type="entry name" value="OLIGOPEPTIDE TRANSPORT SYSTEM PERMEASE PROTEIN APPC"/>
    <property type="match status" value="1"/>
</dbReference>
<feature type="transmembrane region" description="Helical" evidence="7">
    <location>
        <begin position="21"/>
        <end position="51"/>
    </location>
</feature>